<gene>
    <name evidence="4" type="ORF">RFULGI_LOCUS4802</name>
</gene>
<keyword evidence="5" id="KW-1185">Reference proteome</keyword>
<dbReference type="InterPro" id="IPR001878">
    <property type="entry name" value="Znf_CCHC"/>
</dbReference>
<keyword evidence="1" id="KW-0479">Metal-binding</keyword>
<feature type="non-terminal residue" evidence="4">
    <location>
        <position position="346"/>
    </location>
</feature>
<reference evidence="4" key="1">
    <citation type="submission" date="2021-06" db="EMBL/GenBank/DDBJ databases">
        <authorList>
            <person name="Kallberg Y."/>
            <person name="Tangrot J."/>
            <person name="Rosling A."/>
        </authorList>
    </citation>
    <scope>NUCLEOTIDE SEQUENCE</scope>
    <source>
        <strain evidence="4">IN212</strain>
    </source>
</reference>
<dbReference type="SUPFAM" id="SSF57756">
    <property type="entry name" value="Retrovirus zinc finger-like domains"/>
    <property type="match status" value="1"/>
</dbReference>
<feature type="compositionally biased region" description="Acidic residues" evidence="2">
    <location>
        <begin position="252"/>
        <end position="276"/>
    </location>
</feature>
<evidence type="ECO:0000256" key="1">
    <source>
        <dbReference type="PROSITE-ProRule" id="PRU00047"/>
    </source>
</evidence>
<dbReference type="PROSITE" id="PS50158">
    <property type="entry name" value="ZF_CCHC"/>
    <property type="match status" value="1"/>
</dbReference>
<accession>A0A9N9B8E8</accession>
<dbReference type="InterPro" id="IPR036875">
    <property type="entry name" value="Znf_CCHC_sf"/>
</dbReference>
<dbReference type="AlphaFoldDB" id="A0A9N9B8E8"/>
<proteinExistence type="predicted"/>
<feature type="domain" description="CCHC-type" evidence="3">
    <location>
        <begin position="21"/>
        <end position="35"/>
    </location>
</feature>
<keyword evidence="1" id="KW-0862">Zinc</keyword>
<dbReference type="GO" id="GO:0003676">
    <property type="term" value="F:nucleic acid binding"/>
    <property type="evidence" value="ECO:0007669"/>
    <property type="project" value="InterPro"/>
</dbReference>
<evidence type="ECO:0000259" key="3">
    <source>
        <dbReference type="PROSITE" id="PS50158"/>
    </source>
</evidence>
<protein>
    <submittedName>
        <fullName evidence="4">19765_t:CDS:1</fullName>
    </submittedName>
</protein>
<dbReference type="OrthoDB" id="2494608at2759"/>
<evidence type="ECO:0000313" key="5">
    <source>
        <dbReference type="Proteomes" id="UP000789396"/>
    </source>
</evidence>
<name>A0A9N9B8E8_9GLOM</name>
<keyword evidence="1" id="KW-0863">Zinc-finger</keyword>
<comment type="caution">
    <text evidence="4">The sequence shown here is derived from an EMBL/GenBank/DDBJ whole genome shotgun (WGS) entry which is preliminary data.</text>
</comment>
<feature type="region of interest" description="Disordered" evidence="2">
    <location>
        <begin position="246"/>
        <end position="286"/>
    </location>
</feature>
<dbReference type="GO" id="GO:0008270">
    <property type="term" value="F:zinc ion binding"/>
    <property type="evidence" value="ECO:0007669"/>
    <property type="project" value="UniProtKB-KW"/>
</dbReference>
<organism evidence="4 5">
    <name type="scientific">Racocetra fulgida</name>
    <dbReference type="NCBI Taxonomy" id="60492"/>
    <lineage>
        <taxon>Eukaryota</taxon>
        <taxon>Fungi</taxon>
        <taxon>Fungi incertae sedis</taxon>
        <taxon>Mucoromycota</taxon>
        <taxon>Glomeromycotina</taxon>
        <taxon>Glomeromycetes</taxon>
        <taxon>Diversisporales</taxon>
        <taxon>Gigasporaceae</taxon>
        <taxon>Racocetra</taxon>
    </lineage>
</organism>
<dbReference type="Proteomes" id="UP000789396">
    <property type="component" value="Unassembled WGS sequence"/>
</dbReference>
<dbReference type="EMBL" id="CAJVPZ010005004">
    <property type="protein sequence ID" value="CAG8554804.1"/>
    <property type="molecule type" value="Genomic_DNA"/>
</dbReference>
<evidence type="ECO:0000256" key="2">
    <source>
        <dbReference type="SAM" id="MobiDB-lite"/>
    </source>
</evidence>
<evidence type="ECO:0000313" key="4">
    <source>
        <dbReference type="EMBL" id="CAG8554804.1"/>
    </source>
</evidence>
<sequence>MLLQLQKRRPSTSGNISQPVCYRCGWSGHISQNCRITNPQPNFPPNSVPQNQLNLPPVQAPVNPPFYPPLSVPVNLGPNNAPENRQQETLQALLALAASLNPSVEEADKEEKVDNFPDPAIDLPVTVMDSPVVPAKVVAAKPKRIIHENETPNRLPLPSPPNTPILDFSINVHYTLLNSPLLPLSPNNKDDDIPPVNTLASHTSGSISPLLNVHDPLPSTSSVQPSRDCQCREILVPLPNLDNLSPLVYYDPDSDSSSEDDKEDDFDSDANDEIDEENRRPKIKKGKNKPVNVKCYYDEAKNAYLKEETVKPDPRGGIVDATAIESPVSDLFDYYYKEWQTLIKSE</sequence>